<proteinExistence type="predicted"/>
<protein>
    <submittedName>
        <fullName evidence="1">Uncharacterized protein</fullName>
    </submittedName>
</protein>
<name>A0A8T0DZ76_9TREM</name>
<gene>
    <name evidence="1" type="ORF">P879_00296</name>
</gene>
<dbReference type="AlphaFoldDB" id="A0A8T0DZ76"/>
<dbReference type="EMBL" id="JTDF01000014">
    <property type="protein sequence ID" value="KAF8572492.1"/>
    <property type="molecule type" value="Genomic_DNA"/>
</dbReference>
<accession>A0A8T0DZ76</accession>
<keyword evidence="2" id="KW-1185">Reference proteome</keyword>
<organism evidence="1 2">
    <name type="scientific">Paragonimus westermani</name>
    <dbReference type="NCBI Taxonomy" id="34504"/>
    <lineage>
        <taxon>Eukaryota</taxon>
        <taxon>Metazoa</taxon>
        <taxon>Spiralia</taxon>
        <taxon>Lophotrochozoa</taxon>
        <taxon>Platyhelminthes</taxon>
        <taxon>Trematoda</taxon>
        <taxon>Digenea</taxon>
        <taxon>Plagiorchiida</taxon>
        <taxon>Troglotremata</taxon>
        <taxon>Troglotrematidae</taxon>
        <taxon>Paragonimus</taxon>
    </lineage>
</organism>
<evidence type="ECO:0000313" key="1">
    <source>
        <dbReference type="EMBL" id="KAF8572492.1"/>
    </source>
</evidence>
<evidence type="ECO:0000313" key="2">
    <source>
        <dbReference type="Proteomes" id="UP000699462"/>
    </source>
</evidence>
<sequence>MSTTSTPRAIPTLLVTLSGLSTSIWHSHTLELTKRFSKKVFVCSEDTVIISQHVHHNRTSLGTYKLIHVGLETSGYQIIHLRDHCVIEESPHPELLRKTFGFQPRVLH</sequence>
<reference evidence="1 2" key="1">
    <citation type="submission" date="2019-07" db="EMBL/GenBank/DDBJ databases">
        <title>Annotation for the trematode Paragonimus westermani.</title>
        <authorList>
            <person name="Choi Y.-J."/>
        </authorList>
    </citation>
    <scope>NUCLEOTIDE SEQUENCE [LARGE SCALE GENOMIC DNA]</scope>
    <source>
        <strain evidence="1">180907_Pwestermani</strain>
    </source>
</reference>
<dbReference type="Proteomes" id="UP000699462">
    <property type="component" value="Unassembled WGS sequence"/>
</dbReference>
<comment type="caution">
    <text evidence="1">The sequence shown here is derived from an EMBL/GenBank/DDBJ whole genome shotgun (WGS) entry which is preliminary data.</text>
</comment>